<feature type="domain" description="DUF1707" evidence="2">
    <location>
        <begin position="64"/>
        <end position="116"/>
    </location>
</feature>
<dbReference type="STRING" id="994479.GCA_000194155_03946"/>
<evidence type="ECO:0000313" key="5">
    <source>
        <dbReference type="Proteomes" id="UP000233786"/>
    </source>
</evidence>
<feature type="domain" description="Cell wall-active antibiotics response LiaF-like C-terminal" evidence="3">
    <location>
        <begin position="154"/>
        <end position="222"/>
    </location>
</feature>
<evidence type="ECO:0000259" key="3">
    <source>
        <dbReference type="Pfam" id="PF09922"/>
    </source>
</evidence>
<dbReference type="PANTHER" id="PTHR40763">
    <property type="entry name" value="MEMBRANE PROTEIN-RELATED"/>
    <property type="match status" value="1"/>
</dbReference>
<keyword evidence="5" id="KW-1185">Reference proteome</keyword>
<name>A0A2N3XSQ0_SACSN</name>
<comment type="caution">
    <text evidence="4">The sequence shown here is derived from an EMBL/GenBank/DDBJ whole genome shotgun (WGS) entry which is preliminary data.</text>
</comment>
<dbReference type="Pfam" id="PF08044">
    <property type="entry name" value="DUF1707"/>
    <property type="match status" value="1"/>
</dbReference>
<sequence length="250" mass="27308">MSHRVLRRSTPLPSTGPGRRQADAPGTRVKAARCEMPAISRIRLGRASYTAGMSSPDGSGDRSIRASDAERTEIARRLTDAVGDGRLTLAEFTERVDAAYQSVTRGELDALVTDLPATASDRPVEPTDGTKRRWKLAIMGGSDYKGRWRVPRKSGYFALMGGSTIDLREATLPGPEIEIMLVSIMGGSDVIVPRGVRVVVDSTDIMGGNTIKVDEEAEMPNAPLIRIRSFSIMGGNDIRHPKRKKRFWSD</sequence>
<evidence type="ECO:0000259" key="2">
    <source>
        <dbReference type="Pfam" id="PF08044"/>
    </source>
</evidence>
<dbReference type="AlphaFoldDB" id="A0A2N3XSQ0"/>
<evidence type="ECO:0000313" key="4">
    <source>
        <dbReference type="EMBL" id="PKW13679.1"/>
    </source>
</evidence>
<feature type="region of interest" description="Disordered" evidence="1">
    <location>
        <begin position="1"/>
        <end position="30"/>
    </location>
</feature>
<protein>
    <submittedName>
        <fullName evidence="4">Cell wall-active antibiotic response 4TMS protein YvqF</fullName>
    </submittedName>
</protein>
<proteinExistence type="predicted"/>
<gene>
    <name evidence="4" type="ORF">A8926_1227</name>
</gene>
<accession>A0A2N3XSQ0</accession>
<dbReference type="InterPro" id="IPR024425">
    <property type="entry name" value="LiaF-like_C"/>
</dbReference>
<dbReference type="Pfam" id="PF09922">
    <property type="entry name" value="LiaF-like_C"/>
    <property type="match status" value="1"/>
</dbReference>
<dbReference type="Proteomes" id="UP000233786">
    <property type="component" value="Unassembled WGS sequence"/>
</dbReference>
<organism evidence="4 5">
    <name type="scientific">Saccharopolyspora spinosa</name>
    <dbReference type="NCBI Taxonomy" id="60894"/>
    <lineage>
        <taxon>Bacteria</taxon>
        <taxon>Bacillati</taxon>
        <taxon>Actinomycetota</taxon>
        <taxon>Actinomycetes</taxon>
        <taxon>Pseudonocardiales</taxon>
        <taxon>Pseudonocardiaceae</taxon>
        <taxon>Saccharopolyspora</taxon>
    </lineage>
</organism>
<dbReference type="PANTHER" id="PTHR40763:SF4">
    <property type="entry name" value="DUF1707 DOMAIN-CONTAINING PROTEIN"/>
    <property type="match status" value="1"/>
</dbReference>
<dbReference type="InterPro" id="IPR012551">
    <property type="entry name" value="DUF1707_SHOCT-like"/>
</dbReference>
<evidence type="ECO:0000256" key="1">
    <source>
        <dbReference type="SAM" id="MobiDB-lite"/>
    </source>
</evidence>
<reference evidence="4" key="1">
    <citation type="submission" date="2017-12" db="EMBL/GenBank/DDBJ databases">
        <title>Sequencing the genomes of 1000 Actinobacteria strains.</title>
        <authorList>
            <person name="Klenk H.-P."/>
        </authorList>
    </citation>
    <scope>NUCLEOTIDE SEQUENCE [LARGE SCALE GENOMIC DNA]</scope>
    <source>
        <strain evidence="4">DSM 44228</strain>
    </source>
</reference>
<dbReference type="EMBL" id="PJNB01000001">
    <property type="protein sequence ID" value="PKW13679.1"/>
    <property type="molecule type" value="Genomic_DNA"/>
</dbReference>
<feature type="region of interest" description="Disordered" evidence="1">
    <location>
        <begin position="47"/>
        <end position="67"/>
    </location>
</feature>